<reference evidence="1 2" key="1">
    <citation type="submission" date="2023-05" db="EMBL/GenBank/DDBJ databases">
        <title>The complete genome of Acinetobacter sp. nov KCTC 92772.</title>
        <authorList>
            <person name="Zhou G."/>
        </authorList>
    </citation>
    <scope>NUCLEOTIDE SEQUENCE [LARGE SCALE GENOMIC DNA]</scope>
    <source>
        <strain evidence="1 2">KCTC 92772</strain>
    </source>
</reference>
<evidence type="ECO:0000313" key="1">
    <source>
        <dbReference type="EMBL" id="WHP06783.1"/>
    </source>
</evidence>
<dbReference type="EMBL" id="CP125669">
    <property type="protein sequence ID" value="WHP06783.1"/>
    <property type="molecule type" value="Genomic_DNA"/>
</dbReference>
<dbReference type="Proteomes" id="UP001229836">
    <property type="component" value="Chromosome"/>
</dbReference>
<protein>
    <submittedName>
        <fullName evidence="1">Uncharacterized protein</fullName>
    </submittedName>
</protein>
<evidence type="ECO:0000313" key="2">
    <source>
        <dbReference type="Proteomes" id="UP001229836"/>
    </source>
</evidence>
<accession>A0ABY8S6R7</accession>
<keyword evidence="2" id="KW-1185">Reference proteome</keyword>
<gene>
    <name evidence="1" type="ORF">QLH32_04745</name>
</gene>
<dbReference type="RefSeq" id="WP_283268382.1">
    <property type="nucleotide sequence ID" value="NZ_CP125669.1"/>
</dbReference>
<name>A0ABY8S6R7_9GAMM</name>
<proteinExistence type="predicted"/>
<sequence length="86" mass="9597">MNIDNLLDAMSALCPENIPEIESLPVVDLKVGDECVLVWSKDKEVWKVKAFCSDGDVDIVDEKYKAHMSVPSHELRLAKFVGGEHV</sequence>
<organism evidence="1 2">
    <name type="scientific">Acinetobacter corruptisaponis</name>
    <dbReference type="NCBI Taxonomy" id="3045147"/>
    <lineage>
        <taxon>Bacteria</taxon>
        <taxon>Pseudomonadati</taxon>
        <taxon>Pseudomonadota</taxon>
        <taxon>Gammaproteobacteria</taxon>
        <taxon>Moraxellales</taxon>
        <taxon>Moraxellaceae</taxon>
        <taxon>Acinetobacter</taxon>
    </lineage>
</organism>